<dbReference type="Proteomes" id="UP000253426">
    <property type="component" value="Unassembled WGS sequence"/>
</dbReference>
<accession>A0A366HIY5</accession>
<dbReference type="EMBL" id="QNRR01000006">
    <property type="protein sequence ID" value="RBP42335.1"/>
    <property type="molecule type" value="Genomic_DNA"/>
</dbReference>
<dbReference type="InterPro" id="IPR000683">
    <property type="entry name" value="Gfo/Idh/MocA-like_OxRdtase_N"/>
</dbReference>
<evidence type="ECO:0000313" key="2">
    <source>
        <dbReference type="EMBL" id="RBP42335.1"/>
    </source>
</evidence>
<gene>
    <name evidence="2" type="ORF">DES53_10639</name>
</gene>
<evidence type="ECO:0000313" key="3">
    <source>
        <dbReference type="Proteomes" id="UP000253426"/>
    </source>
</evidence>
<sequence>MPEELRLGMIGLDTSHSVEFTRRLNDPASLQHIPGARVMHAFPEFSPDMPWSVDRVKEFTRELEEQHGVRMLGSIAEVVAESDAILLCSLDGRKHLSQVEPIFAAKKPVFVDKPVAATLKDVVSLYELAAESETPCFSASAMRWYPGIIEVAQANVGEVRSAISFGPSPLEPNHPDLFFYGIHPTEALFTVLGPGCQRVQRVTTPHTSVVTGMWEDGKVGTLHAMHRWPAEYKVTKFGDTGIFEQKEAGDYTPMLREIVKFFQTKQSPVTMSETLEIYCFMEAADESRRWGGSSVELSEVLARASE</sequence>
<comment type="caution">
    <text evidence="2">The sequence shown here is derived from an EMBL/GenBank/DDBJ whole genome shotgun (WGS) entry which is preliminary data.</text>
</comment>
<dbReference type="InterPro" id="IPR036291">
    <property type="entry name" value="NAD(P)-bd_dom_sf"/>
</dbReference>
<dbReference type="AlphaFoldDB" id="A0A366HIY5"/>
<evidence type="ECO:0000259" key="1">
    <source>
        <dbReference type="Pfam" id="PF01408"/>
    </source>
</evidence>
<protein>
    <submittedName>
        <fullName evidence="2">Putative dehydrogenase</fullName>
    </submittedName>
</protein>
<dbReference type="Pfam" id="PF01408">
    <property type="entry name" value="GFO_IDH_MocA"/>
    <property type="match status" value="1"/>
</dbReference>
<dbReference type="GO" id="GO:0000166">
    <property type="term" value="F:nucleotide binding"/>
    <property type="evidence" value="ECO:0007669"/>
    <property type="project" value="InterPro"/>
</dbReference>
<dbReference type="OrthoDB" id="128220at2"/>
<dbReference type="Gene3D" id="3.40.50.720">
    <property type="entry name" value="NAD(P)-binding Rossmann-like Domain"/>
    <property type="match status" value="1"/>
</dbReference>
<dbReference type="RefSeq" id="WP_113959474.1">
    <property type="nucleotide sequence ID" value="NZ_QNRR01000006.1"/>
</dbReference>
<reference evidence="2 3" key="1">
    <citation type="submission" date="2018-06" db="EMBL/GenBank/DDBJ databases">
        <title>Genomic Encyclopedia of Type Strains, Phase IV (KMG-IV): sequencing the most valuable type-strain genomes for metagenomic binning, comparative biology and taxonomic classification.</title>
        <authorList>
            <person name="Goeker M."/>
        </authorList>
    </citation>
    <scope>NUCLEOTIDE SEQUENCE [LARGE SCALE GENOMIC DNA]</scope>
    <source>
        <strain evidence="2 3">DSM 25532</strain>
    </source>
</reference>
<dbReference type="Gene3D" id="3.30.360.10">
    <property type="entry name" value="Dihydrodipicolinate Reductase, domain 2"/>
    <property type="match status" value="1"/>
</dbReference>
<name>A0A366HIY5_9BACT</name>
<proteinExistence type="predicted"/>
<organism evidence="2 3">
    <name type="scientific">Roseimicrobium gellanilyticum</name>
    <dbReference type="NCBI Taxonomy" id="748857"/>
    <lineage>
        <taxon>Bacteria</taxon>
        <taxon>Pseudomonadati</taxon>
        <taxon>Verrucomicrobiota</taxon>
        <taxon>Verrucomicrobiia</taxon>
        <taxon>Verrucomicrobiales</taxon>
        <taxon>Verrucomicrobiaceae</taxon>
        <taxon>Roseimicrobium</taxon>
    </lineage>
</organism>
<dbReference type="SUPFAM" id="SSF51735">
    <property type="entry name" value="NAD(P)-binding Rossmann-fold domains"/>
    <property type="match status" value="1"/>
</dbReference>
<feature type="domain" description="Gfo/Idh/MocA-like oxidoreductase N-terminal" evidence="1">
    <location>
        <begin position="54"/>
        <end position="136"/>
    </location>
</feature>
<keyword evidence="3" id="KW-1185">Reference proteome</keyword>